<keyword evidence="3" id="KW-1185">Reference proteome</keyword>
<feature type="region of interest" description="Disordered" evidence="1">
    <location>
        <begin position="29"/>
        <end position="90"/>
    </location>
</feature>
<reference evidence="2 3" key="1">
    <citation type="journal article" date="2020" name="Phytopathology">
        <title>A high-quality genome resource of Botrytis fragariae, a new and rapidly spreading fungal pathogen causing strawberry gray mold in the U.S.A.</title>
        <authorList>
            <person name="Wu Y."/>
            <person name="Saski C.A."/>
            <person name="Schnabel G."/>
            <person name="Xiao S."/>
            <person name="Hu M."/>
        </authorList>
    </citation>
    <scope>NUCLEOTIDE SEQUENCE [LARGE SCALE GENOMIC DNA]</scope>
    <source>
        <strain evidence="2 3">BVB16</strain>
    </source>
</reference>
<proteinExistence type="predicted"/>
<name>A0A8H6EI48_9HELO</name>
<dbReference type="Proteomes" id="UP000531561">
    <property type="component" value="Unassembled WGS sequence"/>
</dbReference>
<dbReference type="EMBL" id="JABFCT010000009">
    <property type="protein sequence ID" value="KAF5873093.1"/>
    <property type="molecule type" value="Genomic_DNA"/>
</dbReference>
<evidence type="ECO:0000256" key="1">
    <source>
        <dbReference type="SAM" id="MobiDB-lite"/>
    </source>
</evidence>
<comment type="caution">
    <text evidence="2">The sequence shown here is derived from an EMBL/GenBank/DDBJ whole genome shotgun (WGS) entry which is preliminary data.</text>
</comment>
<feature type="compositionally biased region" description="Polar residues" evidence="1">
    <location>
        <begin position="33"/>
        <end position="55"/>
    </location>
</feature>
<dbReference type="GeneID" id="59262425"/>
<accession>A0A8H6EI48</accession>
<sequence>MASYIPPTSYSLPPPTAYVSPIVIPPVRPASLDSRSSESSCPNAGSRALSYNDQVTDVEEDSHTKPLQSCNRKSGKEIARGGTQPPNLGGVAVKALEGKL</sequence>
<protein>
    <submittedName>
        <fullName evidence="2">Uncharacterized protein</fullName>
    </submittedName>
</protein>
<gene>
    <name evidence="2" type="ORF">Bfra_008370</name>
</gene>
<evidence type="ECO:0000313" key="3">
    <source>
        <dbReference type="Proteomes" id="UP000531561"/>
    </source>
</evidence>
<organism evidence="2 3">
    <name type="scientific">Botrytis fragariae</name>
    <dbReference type="NCBI Taxonomy" id="1964551"/>
    <lineage>
        <taxon>Eukaryota</taxon>
        <taxon>Fungi</taxon>
        <taxon>Dikarya</taxon>
        <taxon>Ascomycota</taxon>
        <taxon>Pezizomycotina</taxon>
        <taxon>Leotiomycetes</taxon>
        <taxon>Helotiales</taxon>
        <taxon>Sclerotiniaceae</taxon>
        <taxon>Botrytis</taxon>
    </lineage>
</organism>
<dbReference type="AlphaFoldDB" id="A0A8H6EI48"/>
<evidence type="ECO:0000313" key="2">
    <source>
        <dbReference type="EMBL" id="KAF5873093.1"/>
    </source>
</evidence>
<dbReference type="RefSeq" id="XP_037192039.1">
    <property type="nucleotide sequence ID" value="XM_037338733.1"/>
</dbReference>